<dbReference type="Proteomes" id="UP000008743">
    <property type="component" value="Unassembled WGS sequence"/>
</dbReference>
<sequence length="455" mass="47218">MERCDTGLSGFASGDGLALGANGAKVLWFVTDHSTAIGEIDSGCVANGGAAVCACNGAFNADRLMSLNPANGSVLFDLPDLSSSAVTLPLLDYTGGTIGWDSHSIARCEGTGIVDWAVPLLPAPAGRVFSPMMSDSGVIMLLSDDGGVTGMYANGVPDAHVTLNVTRSGVQGSWIPLGMPSGVGTVAYAATRWLPDSGDAPYPYVGSLVAIQTSGAIGGRLQPVWNLEYNLHPLSFNNTAFTIPLVAADGALIVLAAASSDLYQFSVLIIEDKTDRGVIRSRIDLSWSDTLSGQIVQDAVLDHAFTGSTSGKETSLWLTFADSSALVRIDVIAGKVVSTIDLNHQFGTALQGAQAMSRALAFSMQNSTANVFGLVFVCRLPSGQPHLVALQLPTDIPATTAPQYLWSVPLPELGNSPQYAIWGQIAAATLPAPSNYGMLLLLPSSVGLYGIGVSL</sequence>
<dbReference type="PhylomeDB" id="A0A0D2VP95"/>
<name>A0A0D2VP95_CAPO3</name>
<organism evidence="1 2">
    <name type="scientific">Capsaspora owczarzaki (strain ATCC 30864)</name>
    <dbReference type="NCBI Taxonomy" id="595528"/>
    <lineage>
        <taxon>Eukaryota</taxon>
        <taxon>Filasterea</taxon>
        <taxon>Capsaspora</taxon>
    </lineage>
</organism>
<evidence type="ECO:0000313" key="2">
    <source>
        <dbReference type="Proteomes" id="UP000008743"/>
    </source>
</evidence>
<dbReference type="EMBL" id="KE346363">
    <property type="protein sequence ID" value="KJE92252.1"/>
    <property type="molecule type" value="Genomic_DNA"/>
</dbReference>
<accession>A0A0D2VP95</accession>
<gene>
    <name evidence="1" type="ORF">CAOG_003257</name>
</gene>
<protein>
    <submittedName>
        <fullName evidence="1">Uncharacterized protein</fullName>
    </submittedName>
</protein>
<keyword evidence="2" id="KW-1185">Reference proteome</keyword>
<reference evidence="2" key="1">
    <citation type="submission" date="2011-02" db="EMBL/GenBank/DDBJ databases">
        <title>The Genome Sequence of Capsaspora owczarzaki ATCC 30864.</title>
        <authorList>
            <person name="Russ C."/>
            <person name="Cuomo C."/>
            <person name="Burger G."/>
            <person name="Gray M.W."/>
            <person name="Holland P.W.H."/>
            <person name="King N."/>
            <person name="Lang F.B.F."/>
            <person name="Roger A.J."/>
            <person name="Ruiz-Trillo I."/>
            <person name="Young S.K."/>
            <person name="Zeng Q."/>
            <person name="Gargeya S."/>
            <person name="Alvarado L."/>
            <person name="Berlin A."/>
            <person name="Chapman S.B."/>
            <person name="Chen Z."/>
            <person name="Freedman E."/>
            <person name="Gellesch M."/>
            <person name="Goldberg J."/>
            <person name="Griggs A."/>
            <person name="Gujja S."/>
            <person name="Heilman E."/>
            <person name="Heiman D."/>
            <person name="Howarth C."/>
            <person name="Mehta T."/>
            <person name="Neiman D."/>
            <person name="Pearson M."/>
            <person name="Roberts A."/>
            <person name="Saif S."/>
            <person name="Shea T."/>
            <person name="Shenoy N."/>
            <person name="Sisk P."/>
            <person name="Stolte C."/>
            <person name="Sykes S."/>
            <person name="White J."/>
            <person name="Yandava C."/>
            <person name="Haas B."/>
            <person name="Nusbaum C."/>
            <person name="Birren B."/>
        </authorList>
    </citation>
    <scope>NUCLEOTIDE SEQUENCE</scope>
    <source>
        <strain evidence="2">ATCC 30864</strain>
    </source>
</reference>
<evidence type="ECO:0000313" key="1">
    <source>
        <dbReference type="EMBL" id="KJE92252.1"/>
    </source>
</evidence>
<proteinExistence type="predicted"/>
<dbReference type="AlphaFoldDB" id="A0A0D2VP95"/>
<dbReference type="InParanoid" id="A0A0D2VP95"/>